<evidence type="ECO:0000256" key="3">
    <source>
        <dbReference type="ARBA" id="ARBA00022679"/>
    </source>
</evidence>
<organism evidence="9 10">
    <name type="scientific">candidate division CPR2 bacterium GW2011_GWC1_41_48</name>
    <dbReference type="NCBI Taxonomy" id="1618344"/>
    <lineage>
        <taxon>Bacteria</taxon>
        <taxon>Bacteria division CPR2</taxon>
    </lineage>
</organism>
<dbReference type="SUPFAM" id="SSF53448">
    <property type="entry name" value="Nucleotide-diphospho-sugar transferases"/>
    <property type="match status" value="1"/>
</dbReference>
<dbReference type="PANTHER" id="PTHR48090:SF1">
    <property type="entry name" value="PROPHAGE BACTOPRENOL GLUCOSYL TRANSFERASE HOMOLOG"/>
    <property type="match status" value="1"/>
</dbReference>
<dbReference type="GO" id="GO:0016757">
    <property type="term" value="F:glycosyltransferase activity"/>
    <property type="evidence" value="ECO:0007669"/>
    <property type="project" value="UniProtKB-KW"/>
</dbReference>
<evidence type="ECO:0000256" key="1">
    <source>
        <dbReference type="ARBA" id="ARBA00004141"/>
    </source>
</evidence>
<dbReference type="InterPro" id="IPR050256">
    <property type="entry name" value="Glycosyltransferase_2"/>
</dbReference>
<dbReference type="AlphaFoldDB" id="A0A0G0Z7Z3"/>
<reference evidence="9 10" key="1">
    <citation type="journal article" date="2015" name="Nature">
        <title>rRNA introns, odd ribosomes, and small enigmatic genomes across a large radiation of phyla.</title>
        <authorList>
            <person name="Brown C.T."/>
            <person name="Hug L.A."/>
            <person name="Thomas B.C."/>
            <person name="Sharon I."/>
            <person name="Castelle C.J."/>
            <person name="Singh A."/>
            <person name="Wilkins M.J."/>
            <person name="Williams K.H."/>
            <person name="Banfield J.F."/>
        </authorList>
    </citation>
    <scope>NUCLEOTIDE SEQUENCE [LARGE SCALE GENOMIC DNA]</scope>
</reference>
<dbReference type="GO" id="GO:0005886">
    <property type="term" value="C:plasma membrane"/>
    <property type="evidence" value="ECO:0007669"/>
    <property type="project" value="TreeGrafter"/>
</dbReference>
<feature type="transmembrane region" description="Helical" evidence="7">
    <location>
        <begin position="228"/>
        <end position="249"/>
    </location>
</feature>
<gene>
    <name evidence="9" type="ORF">UU65_C0003G0188</name>
</gene>
<dbReference type="Proteomes" id="UP000033869">
    <property type="component" value="Unassembled WGS sequence"/>
</dbReference>
<dbReference type="Gene3D" id="3.90.550.10">
    <property type="entry name" value="Spore Coat Polysaccharide Biosynthesis Protein SpsA, Chain A"/>
    <property type="match status" value="1"/>
</dbReference>
<evidence type="ECO:0000313" key="9">
    <source>
        <dbReference type="EMBL" id="KKS09133.1"/>
    </source>
</evidence>
<evidence type="ECO:0000259" key="8">
    <source>
        <dbReference type="Pfam" id="PF00535"/>
    </source>
</evidence>
<accession>A0A0G0Z7Z3</accession>
<evidence type="ECO:0000313" key="10">
    <source>
        <dbReference type="Proteomes" id="UP000033869"/>
    </source>
</evidence>
<evidence type="ECO:0000256" key="5">
    <source>
        <dbReference type="ARBA" id="ARBA00022989"/>
    </source>
</evidence>
<sequence length="309" mass="35532">MTTNLISIVSPVFNEQEVIQDFLKETQENLKKDSYEIILIDDGSTDNTPDILKAIVVQNPKIKAIRFTRNFGQQAAIMAGLRMANGKAIIVMDSDLQDPPQYIPQLIKKWEEGYKIVYAKRLKRRDSFLKKFTASIFYKLLHFLTDTKMPKNTGDFYLLDRKVVNELKQLPEKFLYFRGLTGWLGFKQSEIEIIRPKRMKGTTGYTLKKMMRLATDSLLSFSNKPLRAITYLGMIVLMTGIVLGLALLFKASLFKEQTLSPILLVTIIILSGLNLISLGIISEYLSRIFFQTQDRPLYVIEETYGFKKE</sequence>
<dbReference type="InterPro" id="IPR029044">
    <property type="entry name" value="Nucleotide-diphossugar_trans"/>
</dbReference>
<keyword evidence="6 7" id="KW-0472">Membrane</keyword>
<feature type="transmembrane region" description="Helical" evidence="7">
    <location>
        <begin position="261"/>
        <end position="281"/>
    </location>
</feature>
<comment type="caution">
    <text evidence="9">The sequence shown here is derived from an EMBL/GenBank/DDBJ whole genome shotgun (WGS) entry which is preliminary data.</text>
</comment>
<dbReference type="PANTHER" id="PTHR48090">
    <property type="entry name" value="UNDECAPRENYL-PHOSPHATE 4-DEOXY-4-FORMAMIDO-L-ARABINOSE TRANSFERASE-RELATED"/>
    <property type="match status" value="1"/>
</dbReference>
<dbReference type="EMBL" id="LCBL01000003">
    <property type="protein sequence ID" value="KKS09133.1"/>
    <property type="molecule type" value="Genomic_DNA"/>
</dbReference>
<protein>
    <submittedName>
        <fullName evidence="9">Glycosyltransferase</fullName>
    </submittedName>
</protein>
<evidence type="ECO:0000256" key="4">
    <source>
        <dbReference type="ARBA" id="ARBA00022692"/>
    </source>
</evidence>
<dbReference type="InterPro" id="IPR001173">
    <property type="entry name" value="Glyco_trans_2-like"/>
</dbReference>
<evidence type="ECO:0000256" key="2">
    <source>
        <dbReference type="ARBA" id="ARBA00022676"/>
    </source>
</evidence>
<keyword evidence="2" id="KW-0328">Glycosyltransferase</keyword>
<feature type="domain" description="Glycosyltransferase 2-like" evidence="8">
    <location>
        <begin position="7"/>
        <end position="167"/>
    </location>
</feature>
<comment type="subcellular location">
    <subcellularLocation>
        <location evidence="1">Membrane</location>
        <topology evidence="1">Multi-pass membrane protein</topology>
    </subcellularLocation>
</comment>
<dbReference type="CDD" id="cd04187">
    <property type="entry name" value="DPM1_like_bac"/>
    <property type="match status" value="1"/>
</dbReference>
<keyword evidence="3 9" id="KW-0808">Transferase</keyword>
<dbReference type="Pfam" id="PF00535">
    <property type="entry name" value="Glycos_transf_2"/>
    <property type="match status" value="1"/>
</dbReference>
<keyword evidence="5 7" id="KW-1133">Transmembrane helix</keyword>
<evidence type="ECO:0000256" key="6">
    <source>
        <dbReference type="ARBA" id="ARBA00023136"/>
    </source>
</evidence>
<keyword evidence="4 7" id="KW-0812">Transmembrane</keyword>
<evidence type="ECO:0000256" key="7">
    <source>
        <dbReference type="SAM" id="Phobius"/>
    </source>
</evidence>
<proteinExistence type="predicted"/>
<name>A0A0G0Z7Z3_UNCC2</name>